<accession>A0ABR5BP22</accession>
<proteinExistence type="predicted"/>
<dbReference type="Proteomes" id="UP000054272">
    <property type="component" value="Unassembled WGS sequence"/>
</dbReference>
<name>A0ABR5BP22_9TREE</name>
<keyword evidence="2" id="KW-1185">Reference proteome</keyword>
<organism evidence="1 2">
    <name type="scientific">Cryptococcus gattii EJB2</name>
    <dbReference type="NCBI Taxonomy" id="1296103"/>
    <lineage>
        <taxon>Eukaryota</taxon>
        <taxon>Fungi</taxon>
        <taxon>Dikarya</taxon>
        <taxon>Basidiomycota</taxon>
        <taxon>Agaricomycotina</taxon>
        <taxon>Tremellomycetes</taxon>
        <taxon>Tremellales</taxon>
        <taxon>Cryptococcaceae</taxon>
        <taxon>Cryptococcus</taxon>
        <taxon>Cryptococcus gattii species complex</taxon>
    </lineage>
</organism>
<evidence type="ECO:0000313" key="1">
    <source>
        <dbReference type="EMBL" id="KIR77079.1"/>
    </source>
</evidence>
<dbReference type="EMBL" id="KN848765">
    <property type="protein sequence ID" value="KIR77079.1"/>
    <property type="molecule type" value="Genomic_DNA"/>
</dbReference>
<sequence>MIGSEIRARIKAIAETFHKARPNPYPFGRNLICKSAPSLIFCRCPDPVDHGHWPHLLSGRQACKLPGRECHCPSRTLAMRCIVFCMPTERRAP</sequence>
<gene>
    <name evidence="1" type="ORF">I306_06017</name>
</gene>
<evidence type="ECO:0000313" key="2">
    <source>
        <dbReference type="Proteomes" id="UP000054272"/>
    </source>
</evidence>
<reference evidence="1 2" key="1">
    <citation type="submission" date="2015-01" db="EMBL/GenBank/DDBJ databases">
        <title>The Genome Sequence of Cryptococcus gattii EJB2.</title>
        <authorList>
            <consortium name="The Broad Institute Genomics Platform"/>
            <person name="Cuomo C."/>
            <person name="Litvintseva A."/>
            <person name="Chen Y."/>
            <person name="Heitman J."/>
            <person name="Sun S."/>
            <person name="Springer D."/>
            <person name="Dromer F."/>
            <person name="Young S."/>
            <person name="Zeng Q."/>
            <person name="Gargeya S."/>
            <person name="Abouelleil A."/>
            <person name="Alvarado L."/>
            <person name="Chapman S.B."/>
            <person name="Gainer-Dewar J."/>
            <person name="Goldberg J."/>
            <person name="Griggs A."/>
            <person name="Gujja S."/>
            <person name="Hansen M."/>
            <person name="Howarth C."/>
            <person name="Imamovic A."/>
            <person name="Larimer J."/>
            <person name="Murphy C."/>
            <person name="Naylor J."/>
            <person name="Pearson M."/>
            <person name="Priest M."/>
            <person name="Roberts A."/>
            <person name="Saif S."/>
            <person name="Shea T."/>
            <person name="Sykes S."/>
            <person name="Wortman J."/>
            <person name="Nusbaum C."/>
            <person name="Birren B."/>
        </authorList>
    </citation>
    <scope>NUCLEOTIDE SEQUENCE [LARGE SCALE GENOMIC DNA]</scope>
    <source>
        <strain evidence="1 2">EJB2</strain>
    </source>
</reference>
<protein>
    <submittedName>
        <fullName evidence="1">Uncharacterized protein</fullName>
    </submittedName>
</protein>